<dbReference type="EMBL" id="CP101873">
    <property type="protein sequence ID" value="WMT07200.1"/>
    <property type="molecule type" value="Genomic_DNA"/>
</dbReference>
<name>A0AAF0T0N9_9EURY</name>
<evidence type="ECO:0000313" key="3">
    <source>
        <dbReference type="EMBL" id="WMT07200.1"/>
    </source>
</evidence>
<dbReference type="InterPro" id="IPR055768">
    <property type="entry name" value="DUF7344"/>
</dbReference>
<proteinExistence type="predicted"/>
<gene>
    <name evidence="3" type="ORF">NP511_17650</name>
</gene>
<protein>
    <recommendedName>
        <fullName evidence="2">DUF7344 domain-containing protein</fullName>
    </recommendedName>
</protein>
<dbReference type="AlphaFoldDB" id="A0AAF0T0N9"/>
<dbReference type="RefSeq" id="WP_049966497.1">
    <property type="nucleotide sequence ID" value="NZ_CP101873.1"/>
</dbReference>
<dbReference type="GeneID" id="39864287"/>
<feature type="domain" description="DUF7344" evidence="2">
    <location>
        <begin position="16"/>
        <end position="93"/>
    </location>
</feature>
<accession>A0AAF0T0N9</accession>
<reference evidence="3 4" key="1">
    <citation type="submission" date="2022-07" db="EMBL/GenBank/DDBJ databases">
        <title>Two temperate virus in Haloterrigena jeotgali A29.</title>
        <authorList>
            <person name="Deng X."/>
        </authorList>
    </citation>
    <scope>NUCLEOTIDE SEQUENCE [LARGE SCALE GENOMIC DNA]</scope>
    <source>
        <strain evidence="3 4">A29</strain>
    </source>
</reference>
<dbReference type="GeneID" id="84215805"/>
<feature type="compositionally biased region" description="Basic and acidic residues" evidence="1">
    <location>
        <begin position="40"/>
        <end position="53"/>
    </location>
</feature>
<dbReference type="InterPro" id="IPR036388">
    <property type="entry name" value="WH-like_DNA-bd_sf"/>
</dbReference>
<sequence>MSRSRQTVLETETIYALLADETHRAVLEALRAGEPASPDELGRRLAASDRSLEESSAGWTDRRAVTVELIHYYLPKLDDHDVVEYDRSDATVTTGSNVDDIAPFLDGIERVSS</sequence>
<organism evidence="3 4">
    <name type="scientific">Natrinema thermotolerans</name>
    <dbReference type="NCBI Taxonomy" id="121872"/>
    <lineage>
        <taxon>Archaea</taxon>
        <taxon>Methanobacteriati</taxon>
        <taxon>Methanobacteriota</taxon>
        <taxon>Stenosarchaea group</taxon>
        <taxon>Halobacteria</taxon>
        <taxon>Halobacteriales</taxon>
        <taxon>Natrialbaceae</taxon>
        <taxon>Natrinema</taxon>
    </lineage>
</organism>
<evidence type="ECO:0000259" key="2">
    <source>
        <dbReference type="Pfam" id="PF24035"/>
    </source>
</evidence>
<keyword evidence="4" id="KW-1185">Reference proteome</keyword>
<dbReference type="Pfam" id="PF24035">
    <property type="entry name" value="DUF7344"/>
    <property type="match status" value="1"/>
</dbReference>
<dbReference type="Gene3D" id="1.10.10.10">
    <property type="entry name" value="Winged helix-like DNA-binding domain superfamily/Winged helix DNA-binding domain"/>
    <property type="match status" value="1"/>
</dbReference>
<dbReference type="Proteomes" id="UP001224926">
    <property type="component" value="Chromosome"/>
</dbReference>
<evidence type="ECO:0000313" key="4">
    <source>
        <dbReference type="Proteomes" id="UP001224926"/>
    </source>
</evidence>
<evidence type="ECO:0000256" key="1">
    <source>
        <dbReference type="SAM" id="MobiDB-lite"/>
    </source>
</evidence>
<feature type="region of interest" description="Disordered" evidence="1">
    <location>
        <begin position="31"/>
        <end position="58"/>
    </location>
</feature>